<proteinExistence type="inferred from homology"/>
<comment type="similarity">
    <text evidence="2">Belongs to the UPF0702 family.</text>
</comment>
<comment type="subcellular location">
    <subcellularLocation>
        <location evidence="1">Cell membrane</location>
        <topology evidence="1">Multi-pass membrane protein</topology>
    </subcellularLocation>
</comment>
<dbReference type="OrthoDB" id="1796697at2"/>
<dbReference type="Proteomes" id="UP000308230">
    <property type="component" value="Unassembled WGS sequence"/>
</dbReference>
<dbReference type="Gene3D" id="3.30.240.20">
    <property type="entry name" value="bsu07140 like domains"/>
    <property type="match status" value="1"/>
</dbReference>
<keyword evidence="4 7" id="KW-0812">Transmembrane</keyword>
<evidence type="ECO:0000256" key="3">
    <source>
        <dbReference type="ARBA" id="ARBA00022475"/>
    </source>
</evidence>
<accession>A0A5R9EYH0</accession>
<feature type="transmembrane region" description="Helical" evidence="7">
    <location>
        <begin position="6"/>
        <end position="24"/>
    </location>
</feature>
<evidence type="ECO:0000313" key="9">
    <source>
        <dbReference type="EMBL" id="TLS36197.1"/>
    </source>
</evidence>
<keyword evidence="5 7" id="KW-1133">Transmembrane helix</keyword>
<evidence type="ECO:0000256" key="1">
    <source>
        <dbReference type="ARBA" id="ARBA00004651"/>
    </source>
</evidence>
<keyword evidence="10" id="KW-1185">Reference proteome</keyword>
<protein>
    <submittedName>
        <fullName evidence="9">DUF421 domain-containing protein</fullName>
    </submittedName>
</protein>
<dbReference type="GO" id="GO:0005886">
    <property type="term" value="C:plasma membrane"/>
    <property type="evidence" value="ECO:0007669"/>
    <property type="project" value="UniProtKB-SubCell"/>
</dbReference>
<evidence type="ECO:0000259" key="8">
    <source>
        <dbReference type="Pfam" id="PF04239"/>
    </source>
</evidence>
<dbReference type="PANTHER" id="PTHR34582:SF2">
    <property type="entry name" value="UPF0702 TRANSMEMBRANE PROTEIN YDFR"/>
    <property type="match status" value="1"/>
</dbReference>
<dbReference type="AlphaFoldDB" id="A0A5R9EYH0"/>
<dbReference type="InterPro" id="IPR007353">
    <property type="entry name" value="DUF421"/>
</dbReference>
<evidence type="ECO:0000256" key="4">
    <source>
        <dbReference type="ARBA" id="ARBA00022692"/>
    </source>
</evidence>
<keyword evidence="6 7" id="KW-0472">Membrane</keyword>
<sequence>MVLDLILDSLLVVAVGTFLLRIGGRRTISQMTISQTVIMISIGSLLIQPVSGKGIWFTFLVAAMLVLSLLILEYLQLKFDLIETIVTGKSVVVIENGTFSIENLKKLRLTVDNLELRLRQNGIENISDVQWATIEPSGQLGYELIERKKPATKEDIQKLFDVIHRISPGIDESVLSRDKNQDLNLDTSLFSEIKTGKNEPTPPKELQ</sequence>
<evidence type="ECO:0000256" key="2">
    <source>
        <dbReference type="ARBA" id="ARBA00006448"/>
    </source>
</evidence>
<feature type="transmembrane region" description="Helical" evidence="7">
    <location>
        <begin position="54"/>
        <end position="75"/>
    </location>
</feature>
<name>A0A5R9EYH0_9BACL</name>
<evidence type="ECO:0000313" key="10">
    <source>
        <dbReference type="Proteomes" id="UP000308230"/>
    </source>
</evidence>
<dbReference type="InterPro" id="IPR023090">
    <property type="entry name" value="UPF0702_alpha/beta_dom_sf"/>
</dbReference>
<organism evidence="9 10">
    <name type="scientific">Exobacillus caeni</name>
    <dbReference type="NCBI Taxonomy" id="2574798"/>
    <lineage>
        <taxon>Bacteria</taxon>
        <taxon>Bacillati</taxon>
        <taxon>Bacillota</taxon>
        <taxon>Bacilli</taxon>
        <taxon>Bacillales</taxon>
        <taxon>Guptibacillaceae</taxon>
        <taxon>Exobacillus</taxon>
    </lineage>
</organism>
<comment type="caution">
    <text evidence="9">The sequence shown here is derived from an EMBL/GenBank/DDBJ whole genome shotgun (WGS) entry which is preliminary data.</text>
</comment>
<keyword evidence="3" id="KW-1003">Cell membrane</keyword>
<dbReference type="RefSeq" id="WP_138127806.1">
    <property type="nucleotide sequence ID" value="NZ_SWLG01000012.1"/>
</dbReference>
<feature type="transmembrane region" description="Helical" evidence="7">
    <location>
        <begin position="31"/>
        <end position="48"/>
    </location>
</feature>
<evidence type="ECO:0000256" key="7">
    <source>
        <dbReference type="SAM" id="Phobius"/>
    </source>
</evidence>
<reference evidence="9 10" key="1">
    <citation type="submission" date="2019-04" db="EMBL/GenBank/DDBJ databases">
        <title>Bacillus caeni sp. nov., a bacterium isolated from mangrove sediment.</title>
        <authorList>
            <person name="Huang H."/>
            <person name="Mo K."/>
            <person name="Hu Y."/>
        </authorList>
    </citation>
    <scope>NUCLEOTIDE SEQUENCE [LARGE SCALE GENOMIC DNA]</scope>
    <source>
        <strain evidence="9 10">HB172195</strain>
    </source>
</reference>
<gene>
    <name evidence="9" type="ORF">FCL54_16305</name>
</gene>
<evidence type="ECO:0000256" key="5">
    <source>
        <dbReference type="ARBA" id="ARBA00022989"/>
    </source>
</evidence>
<evidence type="ECO:0000256" key="6">
    <source>
        <dbReference type="ARBA" id="ARBA00023136"/>
    </source>
</evidence>
<feature type="domain" description="YetF C-terminal" evidence="8">
    <location>
        <begin position="78"/>
        <end position="147"/>
    </location>
</feature>
<dbReference type="PANTHER" id="PTHR34582">
    <property type="entry name" value="UPF0702 TRANSMEMBRANE PROTEIN YCAP"/>
    <property type="match status" value="1"/>
</dbReference>
<dbReference type="EMBL" id="SWLG01000012">
    <property type="protein sequence ID" value="TLS36197.1"/>
    <property type="molecule type" value="Genomic_DNA"/>
</dbReference>
<dbReference type="Pfam" id="PF04239">
    <property type="entry name" value="DUF421"/>
    <property type="match status" value="1"/>
</dbReference>